<name>A0A183EFS1_9BILA</name>
<dbReference type="PRINTS" id="PR01078">
    <property type="entry name" value="AMINACHANNEL"/>
</dbReference>
<evidence type="ECO:0000256" key="7">
    <source>
        <dbReference type="ARBA" id="ARBA00023053"/>
    </source>
</evidence>
<protein>
    <submittedName>
        <fullName evidence="16">7TM_GPCR_Srx domain-containing protein</fullName>
    </submittedName>
</protein>
<comment type="subcellular location">
    <subcellularLocation>
        <location evidence="1">Membrane</location>
        <topology evidence="1">Multi-pass membrane protein</topology>
    </subcellularLocation>
</comment>
<evidence type="ECO:0000256" key="12">
    <source>
        <dbReference type="ARBA" id="ARBA00023303"/>
    </source>
</evidence>
<keyword evidence="5 13" id="KW-0812">Transmembrane</keyword>
<accession>A0A183EFS1</accession>
<evidence type="ECO:0000256" key="2">
    <source>
        <dbReference type="ARBA" id="ARBA00007193"/>
    </source>
</evidence>
<evidence type="ECO:0000313" key="14">
    <source>
        <dbReference type="EMBL" id="VDN34636.1"/>
    </source>
</evidence>
<keyword evidence="12 13" id="KW-0407">Ion channel</keyword>
<dbReference type="AlphaFoldDB" id="A0A183EFS1"/>
<dbReference type="GO" id="GO:0005272">
    <property type="term" value="F:sodium channel activity"/>
    <property type="evidence" value="ECO:0007669"/>
    <property type="project" value="UniProtKB-KW"/>
</dbReference>
<evidence type="ECO:0000256" key="3">
    <source>
        <dbReference type="ARBA" id="ARBA00022448"/>
    </source>
</evidence>
<evidence type="ECO:0000256" key="10">
    <source>
        <dbReference type="ARBA" id="ARBA00023180"/>
    </source>
</evidence>
<dbReference type="OrthoDB" id="10068240at2759"/>
<keyword evidence="15" id="KW-1185">Reference proteome</keyword>
<keyword evidence="7" id="KW-0915">Sodium</keyword>
<dbReference type="Pfam" id="PF00858">
    <property type="entry name" value="ASC"/>
    <property type="match status" value="1"/>
</dbReference>
<keyword evidence="4 13" id="KW-0894">Sodium channel</keyword>
<evidence type="ECO:0000256" key="1">
    <source>
        <dbReference type="ARBA" id="ARBA00004141"/>
    </source>
</evidence>
<dbReference type="EMBL" id="UYRT01089189">
    <property type="protein sequence ID" value="VDN34636.1"/>
    <property type="molecule type" value="Genomic_DNA"/>
</dbReference>
<evidence type="ECO:0000256" key="9">
    <source>
        <dbReference type="ARBA" id="ARBA00023136"/>
    </source>
</evidence>
<dbReference type="InterPro" id="IPR001873">
    <property type="entry name" value="ENaC"/>
</dbReference>
<evidence type="ECO:0000256" key="5">
    <source>
        <dbReference type="ARBA" id="ARBA00022692"/>
    </source>
</evidence>
<keyword evidence="9" id="KW-0472">Membrane</keyword>
<evidence type="ECO:0000256" key="4">
    <source>
        <dbReference type="ARBA" id="ARBA00022461"/>
    </source>
</evidence>
<evidence type="ECO:0000256" key="11">
    <source>
        <dbReference type="ARBA" id="ARBA00023201"/>
    </source>
</evidence>
<comment type="similarity">
    <text evidence="2 13">Belongs to the amiloride-sensitive sodium channel (TC 1.A.6) family.</text>
</comment>
<keyword evidence="8 13" id="KW-0406">Ion transport</keyword>
<dbReference type="WBParaSite" id="GPUH_0001983701-mRNA-1">
    <property type="protein sequence ID" value="GPUH_0001983701-mRNA-1"/>
    <property type="gene ID" value="GPUH_0001983701"/>
</dbReference>
<evidence type="ECO:0000256" key="6">
    <source>
        <dbReference type="ARBA" id="ARBA00022989"/>
    </source>
</evidence>
<keyword evidence="6" id="KW-1133">Transmembrane helix</keyword>
<evidence type="ECO:0000313" key="16">
    <source>
        <dbReference type="WBParaSite" id="GPUH_0001983701-mRNA-1"/>
    </source>
</evidence>
<gene>
    <name evidence="14" type="ORF">GPUH_LOCUS19812</name>
</gene>
<evidence type="ECO:0000313" key="15">
    <source>
        <dbReference type="Proteomes" id="UP000271098"/>
    </source>
</evidence>
<organism evidence="16">
    <name type="scientific">Gongylonema pulchrum</name>
    <dbReference type="NCBI Taxonomy" id="637853"/>
    <lineage>
        <taxon>Eukaryota</taxon>
        <taxon>Metazoa</taxon>
        <taxon>Ecdysozoa</taxon>
        <taxon>Nematoda</taxon>
        <taxon>Chromadorea</taxon>
        <taxon>Rhabditida</taxon>
        <taxon>Spirurina</taxon>
        <taxon>Spiruromorpha</taxon>
        <taxon>Spiruroidea</taxon>
        <taxon>Gongylonematidae</taxon>
        <taxon>Gongylonema</taxon>
    </lineage>
</organism>
<proteinExistence type="inferred from homology"/>
<sequence length="142" mass="16188">MDIHHVTIPLMLNDLTMITLNWRSFEYLSLEQNRVYTVTSFIAEIGGSIGVWLGLSVLSLIQTPVNLTFMIDDTYRVLKSYKCRTVYYFQIYHNSKMQLQSYNFITAISVPAGVAFLPATNETFRISSALSKPETFSLNSNV</sequence>
<dbReference type="Gene3D" id="1.10.287.770">
    <property type="entry name" value="YojJ-like"/>
    <property type="match status" value="1"/>
</dbReference>
<reference evidence="14 15" key="2">
    <citation type="submission" date="2018-11" db="EMBL/GenBank/DDBJ databases">
        <authorList>
            <consortium name="Pathogen Informatics"/>
        </authorList>
    </citation>
    <scope>NUCLEOTIDE SEQUENCE [LARGE SCALE GENOMIC DNA]</scope>
</reference>
<evidence type="ECO:0000256" key="13">
    <source>
        <dbReference type="RuleBase" id="RU000679"/>
    </source>
</evidence>
<evidence type="ECO:0000256" key="8">
    <source>
        <dbReference type="ARBA" id="ARBA00023065"/>
    </source>
</evidence>
<keyword evidence="3 13" id="KW-0813">Transport</keyword>
<dbReference type="Proteomes" id="UP000271098">
    <property type="component" value="Unassembled WGS sequence"/>
</dbReference>
<dbReference type="GO" id="GO:0016020">
    <property type="term" value="C:membrane"/>
    <property type="evidence" value="ECO:0007669"/>
    <property type="project" value="UniProtKB-SubCell"/>
</dbReference>
<reference evidence="16" key="1">
    <citation type="submission" date="2016-06" db="UniProtKB">
        <authorList>
            <consortium name="WormBaseParasite"/>
        </authorList>
    </citation>
    <scope>IDENTIFICATION</scope>
</reference>
<keyword evidence="10" id="KW-0325">Glycoprotein</keyword>
<keyword evidence="11 13" id="KW-0739">Sodium transport</keyword>